<evidence type="ECO:0000313" key="4">
    <source>
        <dbReference type="Proteomes" id="UP000886523"/>
    </source>
</evidence>
<dbReference type="PROSITE" id="PS50076">
    <property type="entry name" value="DNAJ_2"/>
    <property type="match status" value="1"/>
</dbReference>
<dbReference type="Gene3D" id="1.10.287.110">
    <property type="entry name" value="DnaJ domain"/>
    <property type="match status" value="1"/>
</dbReference>
<dbReference type="GO" id="GO:0005634">
    <property type="term" value="C:nucleus"/>
    <property type="evidence" value="ECO:0007669"/>
    <property type="project" value="TreeGrafter"/>
</dbReference>
<sequence length="318" mass="35612">MLSFMLTSTLLCFFDPHPPIAKDYAPFAHRAPDLDDPGPSNLSTILRSQSRTHALTSQISHGPDIDEPPPNGSNDKYGVIHDILRNHDLYAVLDVPKTADPNAFRRAYMKRCKACHPDKYPAYPLATVAFQKVSFAYSVLSTPSSRRLYDTHGMSSLHENGDSFTHPSYSSRADETLTGVLLGVFCDFMEGDFQMLRAFLPGQKYVRIVHFELIRLYEIQHSLRQLSYFDVCGRLRLTLQLARVTLSLPCAIDQALLAEAEEEDRARGLNGRDTNVPASAVTDGEQSTTKRRRGILHPRVNSMLISVCGVLEFGERVL</sequence>
<accession>A0A9P6BB10</accession>
<organism evidence="3 4">
    <name type="scientific">Hydnum rufescens UP504</name>
    <dbReference type="NCBI Taxonomy" id="1448309"/>
    <lineage>
        <taxon>Eukaryota</taxon>
        <taxon>Fungi</taxon>
        <taxon>Dikarya</taxon>
        <taxon>Basidiomycota</taxon>
        <taxon>Agaricomycotina</taxon>
        <taxon>Agaricomycetes</taxon>
        <taxon>Cantharellales</taxon>
        <taxon>Hydnaceae</taxon>
        <taxon>Hydnum</taxon>
    </lineage>
</organism>
<dbReference type="GO" id="GO:0031072">
    <property type="term" value="F:heat shock protein binding"/>
    <property type="evidence" value="ECO:0007669"/>
    <property type="project" value="TreeGrafter"/>
</dbReference>
<name>A0A9P6BB10_9AGAM</name>
<dbReference type="InterPro" id="IPR052594">
    <property type="entry name" value="J_domain-containing_protein"/>
</dbReference>
<dbReference type="CDD" id="cd06257">
    <property type="entry name" value="DnaJ"/>
    <property type="match status" value="1"/>
</dbReference>
<dbReference type="PRINTS" id="PR00625">
    <property type="entry name" value="JDOMAIN"/>
</dbReference>
<dbReference type="AlphaFoldDB" id="A0A9P6BB10"/>
<protein>
    <recommendedName>
        <fullName evidence="2">J domain-containing protein</fullName>
    </recommendedName>
</protein>
<dbReference type="SUPFAM" id="SSF46565">
    <property type="entry name" value="Chaperone J-domain"/>
    <property type="match status" value="1"/>
</dbReference>
<evidence type="ECO:0000256" key="1">
    <source>
        <dbReference type="SAM" id="MobiDB-lite"/>
    </source>
</evidence>
<feature type="domain" description="J" evidence="2">
    <location>
        <begin position="88"/>
        <end position="153"/>
    </location>
</feature>
<dbReference type="Proteomes" id="UP000886523">
    <property type="component" value="Unassembled WGS sequence"/>
</dbReference>
<dbReference type="PANTHER" id="PTHR44144:SF1">
    <property type="entry name" value="DNAJ HOMOLOG SUBFAMILY C MEMBER 9"/>
    <property type="match status" value="1"/>
</dbReference>
<comment type="caution">
    <text evidence="3">The sequence shown here is derived from an EMBL/GenBank/DDBJ whole genome shotgun (WGS) entry which is preliminary data.</text>
</comment>
<dbReference type="InterPro" id="IPR036869">
    <property type="entry name" value="J_dom_sf"/>
</dbReference>
<dbReference type="PANTHER" id="PTHR44144">
    <property type="entry name" value="DNAJ HOMOLOG SUBFAMILY C MEMBER 9"/>
    <property type="match status" value="1"/>
</dbReference>
<dbReference type="OrthoDB" id="259708at2759"/>
<feature type="region of interest" description="Disordered" evidence="1">
    <location>
        <begin position="266"/>
        <end position="290"/>
    </location>
</feature>
<proteinExistence type="predicted"/>
<evidence type="ECO:0000259" key="2">
    <source>
        <dbReference type="PROSITE" id="PS50076"/>
    </source>
</evidence>
<dbReference type="Pfam" id="PF00226">
    <property type="entry name" value="DnaJ"/>
    <property type="match status" value="1"/>
</dbReference>
<dbReference type="SMART" id="SM00271">
    <property type="entry name" value="DnaJ"/>
    <property type="match status" value="1"/>
</dbReference>
<dbReference type="GO" id="GO:0005737">
    <property type="term" value="C:cytoplasm"/>
    <property type="evidence" value="ECO:0007669"/>
    <property type="project" value="TreeGrafter"/>
</dbReference>
<keyword evidence="4" id="KW-1185">Reference proteome</keyword>
<dbReference type="InterPro" id="IPR001623">
    <property type="entry name" value="DnaJ_domain"/>
</dbReference>
<dbReference type="EMBL" id="MU128910">
    <property type="protein sequence ID" value="KAF9520871.1"/>
    <property type="molecule type" value="Genomic_DNA"/>
</dbReference>
<evidence type="ECO:0000313" key="3">
    <source>
        <dbReference type="EMBL" id="KAF9520871.1"/>
    </source>
</evidence>
<reference evidence="3" key="1">
    <citation type="journal article" date="2020" name="Nat. Commun.">
        <title>Large-scale genome sequencing of mycorrhizal fungi provides insights into the early evolution of symbiotic traits.</title>
        <authorList>
            <person name="Miyauchi S."/>
            <person name="Kiss E."/>
            <person name="Kuo A."/>
            <person name="Drula E."/>
            <person name="Kohler A."/>
            <person name="Sanchez-Garcia M."/>
            <person name="Morin E."/>
            <person name="Andreopoulos B."/>
            <person name="Barry K.W."/>
            <person name="Bonito G."/>
            <person name="Buee M."/>
            <person name="Carver A."/>
            <person name="Chen C."/>
            <person name="Cichocki N."/>
            <person name="Clum A."/>
            <person name="Culley D."/>
            <person name="Crous P.W."/>
            <person name="Fauchery L."/>
            <person name="Girlanda M."/>
            <person name="Hayes R.D."/>
            <person name="Keri Z."/>
            <person name="LaButti K."/>
            <person name="Lipzen A."/>
            <person name="Lombard V."/>
            <person name="Magnuson J."/>
            <person name="Maillard F."/>
            <person name="Murat C."/>
            <person name="Nolan M."/>
            <person name="Ohm R.A."/>
            <person name="Pangilinan J."/>
            <person name="Pereira M.F."/>
            <person name="Perotto S."/>
            <person name="Peter M."/>
            <person name="Pfister S."/>
            <person name="Riley R."/>
            <person name="Sitrit Y."/>
            <person name="Stielow J.B."/>
            <person name="Szollosi G."/>
            <person name="Zifcakova L."/>
            <person name="Stursova M."/>
            <person name="Spatafora J.W."/>
            <person name="Tedersoo L."/>
            <person name="Vaario L.M."/>
            <person name="Yamada A."/>
            <person name="Yan M."/>
            <person name="Wang P."/>
            <person name="Xu J."/>
            <person name="Bruns T."/>
            <person name="Baldrian P."/>
            <person name="Vilgalys R."/>
            <person name="Dunand C."/>
            <person name="Henrissat B."/>
            <person name="Grigoriev I.V."/>
            <person name="Hibbett D."/>
            <person name="Nagy L.G."/>
            <person name="Martin F.M."/>
        </authorList>
    </citation>
    <scope>NUCLEOTIDE SEQUENCE</scope>
    <source>
        <strain evidence="3">UP504</strain>
    </source>
</reference>
<gene>
    <name evidence="3" type="ORF">BS47DRAFT_1335544</name>
</gene>